<comment type="similarity">
    <text evidence="1 2">Belongs to the small heat shock protein (HSP20) family.</text>
</comment>
<proteinExistence type="inferred from homology"/>
<dbReference type="Gene3D" id="2.60.40.790">
    <property type="match status" value="1"/>
</dbReference>
<accession>A0A9D1XP00</accession>
<dbReference type="EMBL" id="DXET01000292">
    <property type="protein sequence ID" value="HIX82839.1"/>
    <property type="molecule type" value="Genomic_DNA"/>
</dbReference>
<dbReference type="Proteomes" id="UP000886724">
    <property type="component" value="Unassembled WGS sequence"/>
</dbReference>
<dbReference type="InterPro" id="IPR002068">
    <property type="entry name" value="A-crystallin/Hsp20_dom"/>
</dbReference>
<feature type="domain" description="SHSP" evidence="3">
    <location>
        <begin position="25"/>
        <end position="141"/>
    </location>
</feature>
<evidence type="ECO:0000259" key="3">
    <source>
        <dbReference type="PROSITE" id="PS01031"/>
    </source>
</evidence>
<evidence type="ECO:0000256" key="2">
    <source>
        <dbReference type="RuleBase" id="RU003616"/>
    </source>
</evidence>
<dbReference type="AlphaFoldDB" id="A0A9D1XP00"/>
<sequence length="141" mass="16064">MKLLPGFATFDDVFDNMFDDPFFRGTRTTNLMKTDVKEIGDNYQLEMEVPGFAKEDISIELHDGYLNISAKKSSDNDQKDNDGNIIRRERYSGSCSRSFYVGDDIKQEDIKASYNNGELIITLPKNAPKEIDTSSKYIPID</sequence>
<evidence type="ECO:0000256" key="1">
    <source>
        <dbReference type="PROSITE-ProRule" id="PRU00285"/>
    </source>
</evidence>
<organism evidence="4 5">
    <name type="scientific">Candidatus Erysipelatoclostridium merdavium</name>
    <dbReference type="NCBI Taxonomy" id="2838566"/>
    <lineage>
        <taxon>Bacteria</taxon>
        <taxon>Bacillati</taxon>
        <taxon>Bacillota</taxon>
        <taxon>Erysipelotrichia</taxon>
        <taxon>Erysipelotrichales</taxon>
        <taxon>Erysipelotrichales incertae sedis</taxon>
    </lineage>
</organism>
<reference evidence="4" key="1">
    <citation type="journal article" date="2021" name="PeerJ">
        <title>Extensive microbial diversity within the chicken gut microbiome revealed by metagenomics and culture.</title>
        <authorList>
            <person name="Gilroy R."/>
            <person name="Ravi A."/>
            <person name="Getino M."/>
            <person name="Pursley I."/>
            <person name="Horton D.L."/>
            <person name="Alikhan N.F."/>
            <person name="Baker D."/>
            <person name="Gharbi K."/>
            <person name="Hall N."/>
            <person name="Watson M."/>
            <person name="Adriaenssens E.M."/>
            <person name="Foster-Nyarko E."/>
            <person name="Jarju S."/>
            <person name="Secka A."/>
            <person name="Antonio M."/>
            <person name="Oren A."/>
            <person name="Chaudhuri R.R."/>
            <person name="La Ragione R."/>
            <person name="Hildebrand F."/>
            <person name="Pallen M.J."/>
        </authorList>
    </citation>
    <scope>NUCLEOTIDE SEQUENCE</scope>
    <source>
        <strain evidence="4">ChiGjej1B1-14440</strain>
    </source>
</reference>
<dbReference type="PROSITE" id="PS01031">
    <property type="entry name" value="SHSP"/>
    <property type="match status" value="1"/>
</dbReference>
<name>A0A9D1XP00_9FIRM</name>
<gene>
    <name evidence="4" type="ORF">H9980_12860</name>
</gene>
<dbReference type="Pfam" id="PF00011">
    <property type="entry name" value="HSP20"/>
    <property type="match status" value="1"/>
</dbReference>
<protein>
    <submittedName>
        <fullName evidence="4">Hsp20/alpha crystallin family protein</fullName>
    </submittedName>
</protein>
<dbReference type="PANTHER" id="PTHR11527">
    <property type="entry name" value="HEAT-SHOCK PROTEIN 20 FAMILY MEMBER"/>
    <property type="match status" value="1"/>
</dbReference>
<evidence type="ECO:0000313" key="4">
    <source>
        <dbReference type="EMBL" id="HIX82839.1"/>
    </source>
</evidence>
<dbReference type="InterPro" id="IPR031107">
    <property type="entry name" value="Small_HSP"/>
</dbReference>
<dbReference type="SUPFAM" id="SSF49764">
    <property type="entry name" value="HSP20-like chaperones"/>
    <property type="match status" value="1"/>
</dbReference>
<dbReference type="InterPro" id="IPR008978">
    <property type="entry name" value="HSP20-like_chaperone"/>
</dbReference>
<evidence type="ECO:0000313" key="5">
    <source>
        <dbReference type="Proteomes" id="UP000886724"/>
    </source>
</evidence>
<dbReference type="CDD" id="cd06471">
    <property type="entry name" value="ACD_LpsHSP_like"/>
    <property type="match status" value="1"/>
</dbReference>
<reference evidence="4" key="2">
    <citation type="submission" date="2021-04" db="EMBL/GenBank/DDBJ databases">
        <authorList>
            <person name="Gilroy R."/>
        </authorList>
    </citation>
    <scope>NUCLEOTIDE SEQUENCE</scope>
    <source>
        <strain evidence="4">ChiGjej1B1-14440</strain>
    </source>
</reference>
<comment type="caution">
    <text evidence="4">The sequence shown here is derived from an EMBL/GenBank/DDBJ whole genome shotgun (WGS) entry which is preliminary data.</text>
</comment>